<dbReference type="SUPFAM" id="SSF47413">
    <property type="entry name" value="lambda repressor-like DNA-binding domains"/>
    <property type="match status" value="1"/>
</dbReference>
<dbReference type="GO" id="GO:0003677">
    <property type="term" value="F:DNA binding"/>
    <property type="evidence" value="ECO:0007669"/>
    <property type="project" value="InterPro"/>
</dbReference>
<evidence type="ECO:0000259" key="1">
    <source>
        <dbReference type="PROSITE" id="PS50943"/>
    </source>
</evidence>
<dbReference type="Gene3D" id="1.10.260.40">
    <property type="entry name" value="lambda repressor-like DNA-binding domains"/>
    <property type="match status" value="1"/>
</dbReference>
<accession>Q8ELI4</accession>
<organism evidence="2 3">
    <name type="scientific">Oceanobacillus iheyensis (strain DSM 14371 / CIP 107618 / JCM 11309 / KCTC 3954 / HTE831)</name>
    <dbReference type="NCBI Taxonomy" id="221109"/>
    <lineage>
        <taxon>Bacteria</taxon>
        <taxon>Bacillati</taxon>
        <taxon>Bacillota</taxon>
        <taxon>Bacilli</taxon>
        <taxon>Bacillales</taxon>
        <taxon>Bacillaceae</taxon>
        <taxon>Oceanobacillus</taxon>
    </lineage>
</organism>
<evidence type="ECO:0000313" key="2">
    <source>
        <dbReference type="EMBL" id="BAC15199.1"/>
    </source>
</evidence>
<protein>
    <recommendedName>
        <fullName evidence="1">HTH cro/C1-type domain-containing protein</fullName>
    </recommendedName>
</protein>
<keyword evidence="3" id="KW-1185">Reference proteome</keyword>
<reference evidence="2 3" key="2">
    <citation type="journal article" date="2002" name="Nucleic Acids Res.">
        <title>Genome sequence of Oceanobacillus iheyensis isolated from the Iheya Ridge and its unexpected adaptive capabilities to extreme environments.</title>
        <authorList>
            <person name="Takami H."/>
            <person name="Takaki Y."/>
            <person name="Uchiyama I."/>
        </authorList>
    </citation>
    <scope>NUCLEOTIDE SEQUENCE [LARGE SCALE GENOMIC DNA]</scope>
    <source>
        <strain evidence="3">DSM 14371 / CIP 107618 / JCM 11309 / KCTC 3954 / HTE831</strain>
    </source>
</reference>
<proteinExistence type="predicted"/>
<feature type="domain" description="HTH cro/C1-type" evidence="1">
    <location>
        <begin position="22"/>
        <end position="71"/>
    </location>
</feature>
<sequence>MNVLQKYPHKIEIKLDSILIDRNMTQFQLHKLTGIRMATISEFINGKKGSVNFVHLVTIMAALRITDISEIISVKFDKEVEEAWKEEMSNYEGRGLTAKQQELEEEVVKTM</sequence>
<dbReference type="PROSITE" id="PS50943">
    <property type="entry name" value="HTH_CROC1"/>
    <property type="match status" value="1"/>
</dbReference>
<gene>
    <name evidence="2" type="ordered locus">OB3243</name>
</gene>
<dbReference type="EMBL" id="BA000028">
    <property type="protein sequence ID" value="BAC15199.1"/>
    <property type="molecule type" value="Genomic_DNA"/>
</dbReference>
<name>Q8ELI4_OCEIH</name>
<dbReference type="Proteomes" id="UP000000822">
    <property type="component" value="Chromosome"/>
</dbReference>
<dbReference type="InterPro" id="IPR001387">
    <property type="entry name" value="Cro/C1-type_HTH"/>
</dbReference>
<dbReference type="HOGENOM" id="CLU_2155756_0_0_9"/>
<dbReference type="KEGG" id="oih:OB3243"/>
<dbReference type="Pfam" id="PF13443">
    <property type="entry name" value="HTH_26"/>
    <property type="match status" value="1"/>
</dbReference>
<reference evidence="2 3" key="1">
    <citation type="journal article" date="2001" name="FEMS Microbiol. Lett.">
        <title>Oceanobacillus iheyensis gen. nov., sp. nov., a deep-sea extremely halotolerant and alkaliphilic species isolated from a depth of 1050 m on the Iheya Ridge.</title>
        <authorList>
            <person name="Lu J."/>
            <person name="Nogi Y."/>
            <person name="Takami H."/>
        </authorList>
    </citation>
    <scope>NUCLEOTIDE SEQUENCE [LARGE SCALE GENOMIC DNA]</scope>
    <source>
        <strain evidence="3">DSM 14371 / CIP 107618 / JCM 11309 / KCTC 3954 / HTE831</strain>
    </source>
</reference>
<dbReference type="eggNOG" id="COG3655">
    <property type="taxonomic scope" value="Bacteria"/>
</dbReference>
<dbReference type="AlphaFoldDB" id="Q8ELI4"/>
<evidence type="ECO:0000313" key="3">
    <source>
        <dbReference type="Proteomes" id="UP000000822"/>
    </source>
</evidence>
<dbReference type="InterPro" id="IPR010982">
    <property type="entry name" value="Lambda_DNA-bd_dom_sf"/>
</dbReference>